<reference evidence="8" key="1">
    <citation type="journal article" date="2015" name="Genome Announc.">
        <title>Genome sequence of the AIDS-associated pathogen Penicillium marneffei (ATCC18224) and its near taxonomic relative Talaromyces stipitatus (ATCC10500).</title>
        <authorList>
            <person name="Nierman W.C."/>
            <person name="Fedorova-Abrams N.D."/>
            <person name="Andrianopoulos A."/>
        </authorList>
    </citation>
    <scope>NUCLEOTIDE SEQUENCE [LARGE SCALE GENOMIC DNA]</scope>
    <source>
        <strain evidence="8">ATCC 10500 / CBS 375.48 / QM 6759 / NRRL 1006</strain>
    </source>
</reference>
<keyword evidence="3" id="KW-0597">Phosphoprotein</keyword>
<keyword evidence="4" id="KW-0539">Nucleus</keyword>
<evidence type="ECO:0000256" key="3">
    <source>
        <dbReference type="ARBA" id="ARBA00022553"/>
    </source>
</evidence>
<feature type="region of interest" description="Disordered" evidence="5">
    <location>
        <begin position="361"/>
        <end position="474"/>
    </location>
</feature>
<sequence>MPPKKRTSTVANADATEPPSKRTRKPAGSETAAASRPKRFSQLPPRAARIKAAAPAPAPKPSPAKRTVSSSKARETPQKRGRPQTAASPAAKKGKPAKSAAPASKATVTRKPKTSIVKTTADKPGKRHGRPPKSSEPASTEVTGKKRKRATGQPQQAAGKPAKKQTATRAPRAPAFLKEKEPDLTIEVAEEDAFGPDGHSYWLMKAEPQSRIVKGVDVKFSIDDLQAASEPEPWDARNNMRAMKKGDFAFFYHSSCKVPGIVGQMEIVREHSVDESAFDPAHPYYDEKSSRENPKWEVVHVEFRRKFDQPLTLETLKSYALSGQPLENLQTLRQSRVSVSRVSPQEWDFIMGLINQQEADAKKASAKEAPSKETTEVNGQLETENTDETPREPTAEAAPRAEHGASVGPAAEPEATSTLAGEPSVPAPVADQTEDQASKAEEVQVNGEKSTKSDVNGPSTAERITSVFTGGFLN</sequence>
<dbReference type="CDD" id="cd21133">
    <property type="entry name" value="EVE"/>
    <property type="match status" value="1"/>
</dbReference>
<dbReference type="PANTHER" id="PTHR14087">
    <property type="entry name" value="THYMOCYTE NUCLEAR PROTEIN 1"/>
    <property type="match status" value="1"/>
</dbReference>
<evidence type="ECO:0000259" key="6">
    <source>
        <dbReference type="Pfam" id="PF01878"/>
    </source>
</evidence>
<dbReference type="Pfam" id="PF01878">
    <property type="entry name" value="EVE"/>
    <property type="match status" value="1"/>
</dbReference>
<evidence type="ECO:0000256" key="4">
    <source>
        <dbReference type="ARBA" id="ARBA00023242"/>
    </source>
</evidence>
<accession>B8MHV8</accession>
<dbReference type="OMA" id="ANGANKM"/>
<feature type="compositionally biased region" description="Low complexity" evidence="5">
    <location>
        <begin position="44"/>
        <end position="55"/>
    </location>
</feature>
<dbReference type="SUPFAM" id="SSF88697">
    <property type="entry name" value="PUA domain-like"/>
    <property type="match status" value="1"/>
</dbReference>
<dbReference type="EMBL" id="EQ962656">
    <property type="protein sequence ID" value="EED16438.1"/>
    <property type="molecule type" value="Genomic_DNA"/>
</dbReference>
<proteinExistence type="predicted"/>
<name>B8MHV8_TALSN</name>
<dbReference type="GeneID" id="8106268"/>
<dbReference type="HOGENOM" id="CLU_576431_0_0_1"/>
<feature type="compositionally biased region" description="Low complexity" evidence="5">
    <location>
        <begin position="86"/>
        <end position="106"/>
    </location>
</feature>
<dbReference type="InterPro" id="IPR002740">
    <property type="entry name" value="EVE_domain"/>
</dbReference>
<dbReference type="GO" id="GO:0005634">
    <property type="term" value="C:nucleus"/>
    <property type="evidence" value="ECO:0007669"/>
    <property type="project" value="UniProtKB-SubCell"/>
</dbReference>
<dbReference type="InterPro" id="IPR047197">
    <property type="entry name" value="THYN1-like_EVE"/>
</dbReference>
<keyword evidence="8" id="KW-1185">Reference proteome</keyword>
<evidence type="ECO:0000256" key="2">
    <source>
        <dbReference type="ARBA" id="ARBA00014654"/>
    </source>
</evidence>
<feature type="region of interest" description="Disordered" evidence="5">
    <location>
        <begin position="1"/>
        <end position="184"/>
    </location>
</feature>
<feature type="compositionally biased region" description="Polar residues" evidence="5">
    <location>
        <begin position="453"/>
        <end position="468"/>
    </location>
</feature>
<evidence type="ECO:0000313" key="8">
    <source>
        <dbReference type="Proteomes" id="UP000001745"/>
    </source>
</evidence>
<dbReference type="RefSeq" id="XP_002483672.1">
    <property type="nucleotide sequence ID" value="XM_002483627.1"/>
</dbReference>
<evidence type="ECO:0000256" key="1">
    <source>
        <dbReference type="ARBA" id="ARBA00004123"/>
    </source>
</evidence>
<dbReference type="PANTHER" id="PTHR14087:SF7">
    <property type="entry name" value="THYMOCYTE NUCLEAR PROTEIN 1"/>
    <property type="match status" value="1"/>
</dbReference>
<dbReference type="OrthoDB" id="41445at2759"/>
<dbReference type="Proteomes" id="UP000001745">
    <property type="component" value="Unassembled WGS sequence"/>
</dbReference>
<gene>
    <name evidence="7" type="ORF">TSTA_015260</name>
</gene>
<dbReference type="STRING" id="441959.B8MHV8"/>
<comment type="subcellular location">
    <subcellularLocation>
        <location evidence="1">Nucleus</location>
    </subcellularLocation>
</comment>
<evidence type="ECO:0000313" key="7">
    <source>
        <dbReference type="EMBL" id="EED16438.1"/>
    </source>
</evidence>
<dbReference type="InParanoid" id="B8MHV8"/>
<dbReference type="InterPro" id="IPR015947">
    <property type="entry name" value="PUA-like_sf"/>
</dbReference>
<feature type="compositionally biased region" description="Basic and acidic residues" evidence="5">
    <location>
        <begin position="361"/>
        <end position="375"/>
    </location>
</feature>
<dbReference type="eggNOG" id="KOG3383">
    <property type="taxonomic scope" value="Eukaryota"/>
</dbReference>
<dbReference type="PhylomeDB" id="B8MHV8"/>
<feature type="compositionally biased region" description="Basic and acidic residues" evidence="5">
    <location>
        <begin position="388"/>
        <end position="403"/>
    </location>
</feature>
<organism evidence="7 8">
    <name type="scientific">Talaromyces stipitatus (strain ATCC 10500 / CBS 375.48 / QM 6759 / NRRL 1006)</name>
    <name type="common">Penicillium stipitatum</name>
    <dbReference type="NCBI Taxonomy" id="441959"/>
    <lineage>
        <taxon>Eukaryota</taxon>
        <taxon>Fungi</taxon>
        <taxon>Dikarya</taxon>
        <taxon>Ascomycota</taxon>
        <taxon>Pezizomycotina</taxon>
        <taxon>Eurotiomycetes</taxon>
        <taxon>Eurotiomycetidae</taxon>
        <taxon>Eurotiales</taxon>
        <taxon>Trichocomaceae</taxon>
        <taxon>Talaromyces</taxon>
        <taxon>Talaromyces sect. Talaromyces</taxon>
    </lineage>
</organism>
<feature type="domain" description="EVE" evidence="6">
    <location>
        <begin position="201"/>
        <end position="352"/>
    </location>
</feature>
<dbReference type="AlphaFoldDB" id="B8MHV8"/>
<protein>
    <recommendedName>
        <fullName evidence="2">Thymocyte nuclear protein 1</fullName>
    </recommendedName>
</protein>
<dbReference type="FunFam" id="3.10.590.10:FF:000003">
    <property type="entry name" value="Thymocyte nuclear protein 1"/>
    <property type="match status" value="1"/>
</dbReference>
<dbReference type="VEuPathDB" id="FungiDB:TSTA_015260"/>
<evidence type="ECO:0000256" key="5">
    <source>
        <dbReference type="SAM" id="MobiDB-lite"/>
    </source>
</evidence>
<dbReference type="Gene3D" id="3.10.590.10">
    <property type="entry name" value="ph1033 like domains"/>
    <property type="match status" value="1"/>
</dbReference>
<dbReference type="InterPro" id="IPR052181">
    <property type="entry name" value="5hmC_binding"/>
</dbReference>